<dbReference type="GeneID" id="36573294"/>
<evidence type="ECO:0000256" key="1">
    <source>
        <dbReference type="SAM" id="MobiDB-lite"/>
    </source>
</evidence>
<proteinExistence type="predicted"/>
<name>A0A2T3BAX2_AMORE</name>
<accession>A0A2T3BAX2</accession>
<protein>
    <submittedName>
        <fullName evidence="2">Uncharacterized protein</fullName>
    </submittedName>
</protein>
<dbReference type="RefSeq" id="XP_024724086.1">
    <property type="nucleotide sequence ID" value="XM_024865213.1"/>
</dbReference>
<organism evidence="2 3">
    <name type="scientific">Amorphotheca resinae ATCC 22711</name>
    <dbReference type="NCBI Taxonomy" id="857342"/>
    <lineage>
        <taxon>Eukaryota</taxon>
        <taxon>Fungi</taxon>
        <taxon>Dikarya</taxon>
        <taxon>Ascomycota</taxon>
        <taxon>Pezizomycotina</taxon>
        <taxon>Leotiomycetes</taxon>
        <taxon>Helotiales</taxon>
        <taxon>Amorphothecaceae</taxon>
        <taxon>Amorphotheca</taxon>
    </lineage>
</organism>
<feature type="region of interest" description="Disordered" evidence="1">
    <location>
        <begin position="43"/>
        <end position="82"/>
    </location>
</feature>
<dbReference type="Proteomes" id="UP000241818">
    <property type="component" value="Unassembled WGS sequence"/>
</dbReference>
<evidence type="ECO:0000313" key="2">
    <source>
        <dbReference type="EMBL" id="PSS25487.1"/>
    </source>
</evidence>
<reference evidence="2 3" key="1">
    <citation type="journal article" date="2018" name="New Phytol.">
        <title>Comparative genomics and transcriptomics depict ericoid mycorrhizal fungi as versatile saprotrophs and plant mutualists.</title>
        <authorList>
            <person name="Martino E."/>
            <person name="Morin E."/>
            <person name="Grelet G.A."/>
            <person name="Kuo A."/>
            <person name="Kohler A."/>
            <person name="Daghino S."/>
            <person name="Barry K.W."/>
            <person name="Cichocki N."/>
            <person name="Clum A."/>
            <person name="Dockter R.B."/>
            <person name="Hainaut M."/>
            <person name="Kuo R.C."/>
            <person name="LaButti K."/>
            <person name="Lindahl B.D."/>
            <person name="Lindquist E.A."/>
            <person name="Lipzen A."/>
            <person name="Khouja H.R."/>
            <person name="Magnuson J."/>
            <person name="Murat C."/>
            <person name="Ohm R.A."/>
            <person name="Singer S.W."/>
            <person name="Spatafora J.W."/>
            <person name="Wang M."/>
            <person name="Veneault-Fourrey C."/>
            <person name="Henrissat B."/>
            <person name="Grigoriev I.V."/>
            <person name="Martin F.M."/>
            <person name="Perotto S."/>
        </authorList>
    </citation>
    <scope>NUCLEOTIDE SEQUENCE [LARGE SCALE GENOMIC DNA]</scope>
    <source>
        <strain evidence="2 3">ATCC 22711</strain>
    </source>
</reference>
<sequence>MSLHIPDLTLDRWTISSHDNSPPASYRRNDLIAHPFKCARADWTPHRHTATPPHSPHLGTSDRSRAIPNLPFDPRSPHEPPLPLAPRPMSFESTLGSVIQGQNCLWMKRENGIFFLKRRDWEGKPRRRASWLLTEGTR</sequence>
<dbReference type="EMBL" id="KZ679007">
    <property type="protein sequence ID" value="PSS25487.1"/>
    <property type="molecule type" value="Genomic_DNA"/>
</dbReference>
<dbReference type="AlphaFoldDB" id="A0A2T3BAX2"/>
<gene>
    <name evidence="2" type="ORF">M430DRAFT_25278</name>
</gene>
<evidence type="ECO:0000313" key="3">
    <source>
        <dbReference type="Proteomes" id="UP000241818"/>
    </source>
</evidence>
<keyword evidence="3" id="KW-1185">Reference proteome</keyword>
<dbReference type="InParanoid" id="A0A2T3BAX2"/>